<dbReference type="InterPro" id="IPR050469">
    <property type="entry name" value="Diguanylate_Cyclase"/>
</dbReference>
<dbReference type="FunFam" id="3.30.70.270:FF:000001">
    <property type="entry name" value="Diguanylate cyclase domain protein"/>
    <property type="match status" value="1"/>
</dbReference>
<feature type="transmembrane region" description="Helical" evidence="3">
    <location>
        <begin position="185"/>
        <end position="203"/>
    </location>
</feature>
<dbReference type="Pfam" id="PF00990">
    <property type="entry name" value="GGDEF"/>
    <property type="match status" value="1"/>
</dbReference>
<dbReference type="GO" id="GO:0005886">
    <property type="term" value="C:plasma membrane"/>
    <property type="evidence" value="ECO:0007669"/>
    <property type="project" value="TreeGrafter"/>
</dbReference>
<dbReference type="PANTHER" id="PTHR45138">
    <property type="entry name" value="REGULATORY COMPONENTS OF SENSORY TRANSDUCTION SYSTEM"/>
    <property type="match status" value="1"/>
</dbReference>
<evidence type="ECO:0000256" key="1">
    <source>
        <dbReference type="ARBA" id="ARBA00012528"/>
    </source>
</evidence>
<dbReference type="GO" id="GO:0043709">
    <property type="term" value="P:cell adhesion involved in single-species biofilm formation"/>
    <property type="evidence" value="ECO:0007669"/>
    <property type="project" value="TreeGrafter"/>
</dbReference>
<accession>A0A9X1T535</accession>
<dbReference type="Proteomes" id="UP001139035">
    <property type="component" value="Unassembled WGS sequence"/>
</dbReference>
<organism evidence="5 6">
    <name type="scientific">Jiella avicenniae</name>
    <dbReference type="NCBI Taxonomy" id="2907202"/>
    <lineage>
        <taxon>Bacteria</taxon>
        <taxon>Pseudomonadati</taxon>
        <taxon>Pseudomonadota</taxon>
        <taxon>Alphaproteobacteria</taxon>
        <taxon>Hyphomicrobiales</taxon>
        <taxon>Aurantimonadaceae</taxon>
        <taxon>Jiella</taxon>
    </lineage>
</organism>
<dbReference type="CDD" id="cd01949">
    <property type="entry name" value="GGDEF"/>
    <property type="match status" value="1"/>
</dbReference>
<dbReference type="EC" id="2.7.7.65" evidence="1"/>
<dbReference type="PROSITE" id="PS50887">
    <property type="entry name" value="GGDEF"/>
    <property type="match status" value="1"/>
</dbReference>
<evidence type="ECO:0000256" key="3">
    <source>
        <dbReference type="SAM" id="Phobius"/>
    </source>
</evidence>
<feature type="transmembrane region" description="Helical" evidence="3">
    <location>
        <begin position="131"/>
        <end position="149"/>
    </location>
</feature>
<feature type="domain" description="GGDEF" evidence="4">
    <location>
        <begin position="265"/>
        <end position="403"/>
    </location>
</feature>
<feature type="transmembrane region" description="Helical" evidence="3">
    <location>
        <begin position="77"/>
        <end position="95"/>
    </location>
</feature>
<dbReference type="InterPro" id="IPR029787">
    <property type="entry name" value="Nucleotide_cyclase"/>
</dbReference>
<reference evidence="5" key="1">
    <citation type="submission" date="2022-01" db="EMBL/GenBank/DDBJ databases">
        <title>Jiella avicenniae sp. nov., a novel endophytic bacterium isolated from bark of Avicennia marina.</title>
        <authorList>
            <person name="Tuo L."/>
        </authorList>
    </citation>
    <scope>NUCLEOTIDE SEQUENCE</scope>
    <source>
        <strain evidence="5">CBK1P-4</strain>
    </source>
</reference>
<dbReference type="AlphaFoldDB" id="A0A9X1T535"/>
<dbReference type="PANTHER" id="PTHR45138:SF9">
    <property type="entry name" value="DIGUANYLATE CYCLASE DGCM-RELATED"/>
    <property type="match status" value="1"/>
</dbReference>
<comment type="caution">
    <text evidence="5">The sequence shown here is derived from an EMBL/GenBank/DDBJ whole genome shotgun (WGS) entry which is preliminary data.</text>
</comment>
<evidence type="ECO:0000259" key="4">
    <source>
        <dbReference type="PROSITE" id="PS50887"/>
    </source>
</evidence>
<dbReference type="SUPFAM" id="SSF55073">
    <property type="entry name" value="Nucleotide cyclase"/>
    <property type="match status" value="1"/>
</dbReference>
<gene>
    <name evidence="5" type="ORF">LZD57_14480</name>
</gene>
<dbReference type="GO" id="GO:0052621">
    <property type="term" value="F:diguanylate cyclase activity"/>
    <property type="evidence" value="ECO:0007669"/>
    <property type="project" value="UniProtKB-EC"/>
</dbReference>
<proteinExistence type="predicted"/>
<dbReference type="SMART" id="SM00267">
    <property type="entry name" value="GGDEF"/>
    <property type="match status" value="1"/>
</dbReference>
<dbReference type="GO" id="GO:1902201">
    <property type="term" value="P:negative regulation of bacterial-type flagellum-dependent cell motility"/>
    <property type="evidence" value="ECO:0007669"/>
    <property type="project" value="TreeGrafter"/>
</dbReference>
<dbReference type="InterPro" id="IPR000160">
    <property type="entry name" value="GGDEF_dom"/>
</dbReference>
<sequence>MYRDSQIFDDRAPAAPREDEERLDPLLGFPAEVAWRYEAESRPERVRHLRIAILAGIISYNSYDLISFFTFPDVAKQAIVLRLVITALAGAVWFWLPRMTAFGREMLLLGAMLAACSVPLYLFAATRAPNGALSFIDFLLTIVFGIAILQLRFPAAIVMMAVCWAAGQSVVAFRPELTFDARLALSMQLMMASCFLLLSSWLMQRSHRRAYLAKLRETERSHGLELARQSFAELSMTDALTGLGNRRCLDDVLPHWLAEARSGRMPFALVMIDVDHFKAYNDRYGHQAGDVCLRQIGAALAGFARQETDVVARYGGEEFVVLLRGVGRPVALQRANDLVAAIGALSIPHAARPDGERRVTVSAGVAHVDRGTGLREADVVAQADAALYEAKLAGRGRIGPVLGEALAVRAPATV</sequence>
<evidence type="ECO:0000256" key="2">
    <source>
        <dbReference type="ARBA" id="ARBA00034247"/>
    </source>
</evidence>
<dbReference type="InterPro" id="IPR043128">
    <property type="entry name" value="Rev_trsase/Diguanyl_cyclase"/>
</dbReference>
<dbReference type="Gene3D" id="3.30.70.270">
    <property type="match status" value="1"/>
</dbReference>
<feature type="transmembrane region" description="Helical" evidence="3">
    <location>
        <begin position="51"/>
        <end position="71"/>
    </location>
</feature>
<dbReference type="NCBIfam" id="TIGR00254">
    <property type="entry name" value="GGDEF"/>
    <property type="match status" value="1"/>
</dbReference>
<dbReference type="EMBL" id="JAJUWU010000015">
    <property type="protein sequence ID" value="MCE7029201.1"/>
    <property type="molecule type" value="Genomic_DNA"/>
</dbReference>
<keyword evidence="6" id="KW-1185">Reference proteome</keyword>
<protein>
    <recommendedName>
        <fullName evidence="1">diguanylate cyclase</fullName>
        <ecNumber evidence="1">2.7.7.65</ecNumber>
    </recommendedName>
</protein>
<keyword evidence="3" id="KW-0472">Membrane</keyword>
<keyword evidence="3" id="KW-0812">Transmembrane</keyword>
<comment type="catalytic activity">
    <reaction evidence="2">
        <text>2 GTP = 3',3'-c-di-GMP + 2 diphosphate</text>
        <dbReference type="Rhea" id="RHEA:24898"/>
        <dbReference type="ChEBI" id="CHEBI:33019"/>
        <dbReference type="ChEBI" id="CHEBI:37565"/>
        <dbReference type="ChEBI" id="CHEBI:58805"/>
        <dbReference type="EC" id="2.7.7.65"/>
    </reaction>
</comment>
<feature type="transmembrane region" description="Helical" evidence="3">
    <location>
        <begin position="107"/>
        <end position="125"/>
    </location>
</feature>
<name>A0A9X1T535_9HYPH</name>
<evidence type="ECO:0000313" key="6">
    <source>
        <dbReference type="Proteomes" id="UP001139035"/>
    </source>
</evidence>
<keyword evidence="3" id="KW-1133">Transmembrane helix</keyword>
<evidence type="ECO:0000313" key="5">
    <source>
        <dbReference type="EMBL" id="MCE7029201.1"/>
    </source>
</evidence>